<dbReference type="RefSeq" id="WP_290706288.1">
    <property type="nucleotide sequence ID" value="NZ_BAAAVS010000020.1"/>
</dbReference>
<evidence type="ECO:0000256" key="1">
    <source>
        <dbReference type="ARBA" id="ARBA00001282"/>
    </source>
</evidence>
<feature type="site" description="Positions MEP for the nucleophilic attack" evidence="7">
    <location>
        <position position="153"/>
    </location>
</feature>
<dbReference type="InterPro" id="IPR001228">
    <property type="entry name" value="IspD"/>
</dbReference>
<dbReference type="InterPro" id="IPR029044">
    <property type="entry name" value="Nucleotide-diphossugar_trans"/>
</dbReference>
<dbReference type="PANTHER" id="PTHR32125">
    <property type="entry name" value="2-C-METHYL-D-ERYTHRITOL 4-PHOSPHATE CYTIDYLYLTRANSFERASE, CHLOROPLASTIC"/>
    <property type="match status" value="1"/>
</dbReference>
<dbReference type="Pfam" id="PF01128">
    <property type="entry name" value="IspD"/>
    <property type="match status" value="1"/>
</dbReference>
<dbReference type="PROSITE" id="PS01295">
    <property type="entry name" value="ISPD"/>
    <property type="match status" value="1"/>
</dbReference>
<dbReference type="SUPFAM" id="SSF53448">
    <property type="entry name" value="Nucleotide-diphospho-sugar transferases"/>
    <property type="match status" value="1"/>
</dbReference>
<comment type="similarity">
    <text evidence="3 7">Belongs to the IspD/TarI cytidylyltransferase family. IspD subfamily.</text>
</comment>
<dbReference type="HAMAP" id="MF_00108">
    <property type="entry name" value="IspD"/>
    <property type="match status" value="1"/>
</dbReference>
<evidence type="ECO:0000256" key="3">
    <source>
        <dbReference type="ARBA" id="ARBA00009789"/>
    </source>
</evidence>
<keyword evidence="4 7" id="KW-0808">Transferase</keyword>
<feature type="site" description="Transition state stabilizer" evidence="7">
    <location>
        <position position="15"/>
    </location>
</feature>
<dbReference type="InterPro" id="IPR050088">
    <property type="entry name" value="IspD/TarI_cytidylyltransf_bact"/>
</dbReference>
<feature type="site" description="Positions MEP for the nucleophilic attack" evidence="7">
    <location>
        <position position="214"/>
    </location>
</feature>
<protein>
    <recommendedName>
        <fullName evidence="7">2-C-methyl-D-erythritol 4-phosphate cytidylyltransferase</fullName>
        <ecNumber evidence="7">2.7.7.60</ecNumber>
    </recommendedName>
    <alternativeName>
        <fullName evidence="7">4-diphosphocytidyl-2C-methyl-D-erythritol synthase</fullName>
    </alternativeName>
    <alternativeName>
        <fullName evidence="7">MEP cytidylyltransferase</fullName>
        <shortName evidence="7">MCT</shortName>
    </alternativeName>
</protein>
<keyword evidence="6 7" id="KW-0414">Isoprene biosynthesis</keyword>
<dbReference type="Proteomes" id="UP001501035">
    <property type="component" value="Unassembled WGS sequence"/>
</dbReference>
<proteinExistence type="inferred from homology"/>
<dbReference type="GO" id="GO:0016779">
    <property type="term" value="F:nucleotidyltransferase activity"/>
    <property type="evidence" value="ECO:0007669"/>
    <property type="project" value="UniProtKB-KW"/>
</dbReference>
<name>A0ABP6LAA6_9ACTN</name>
<dbReference type="PANTHER" id="PTHR32125:SF4">
    <property type="entry name" value="2-C-METHYL-D-ERYTHRITOL 4-PHOSPHATE CYTIDYLYLTRANSFERASE, CHLOROPLASTIC"/>
    <property type="match status" value="1"/>
</dbReference>
<evidence type="ECO:0000256" key="6">
    <source>
        <dbReference type="ARBA" id="ARBA00023229"/>
    </source>
</evidence>
<dbReference type="EC" id="2.7.7.60" evidence="7"/>
<evidence type="ECO:0000256" key="7">
    <source>
        <dbReference type="HAMAP-Rule" id="MF_00108"/>
    </source>
</evidence>
<sequence length="232" mass="24261">MTTSVIIPAAGSGTRLGEDRPKAFVDVGGVSILSRTVASVLAADCLDLDRIIVVVPDHLIDPVTDDLRIAPCEVVVVPGGAERTDSVRAGAEHVTGEFVLVHDAARPFTPPAVFDRVVAALRAGHPVVVPGLPVVDTLKRVDEHGRIGATVDRSVLRAIQTPQGFHADALVTAYGNTVSAPDSAVGANTTDDAALAERAGLPVYLVDGDPDAFKITTPWDLRLARAMAQGWD</sequence>
<accession>A0ABP6LAA6</accession>
<feature type="site" description="Transition state stabilizer" evidence="7">
    <location>
        <position position="22"/>
    </location>
</feature>
<dbReference type="NCBIfam" id="TIGR00453">
    <property type="entry name" value="ispD"/>
    <property type="match status" value="1"/>
</dbReference>
<comment type="caution">
    <text evidence="8">The sequence shown here is derived from an EMBL/GenBank/DDBJ whole genome shotgun (WGS) entry which is preliminary data.</text>
</comment>
<comment type="pathway">
    <text evidence="2 7">Isoprenoid biosynthesis; isopentenyl diphosphate biosynthesis via DXP pathway; isopentenyl diphosphate from 1-deoxy-D-xylulose 5-phosphate: step 2/6.</text>
</comment>
<evidence type="ECO:0000256" key="2">
    <source>
        <dbReference type="ARBA" id="ARBA00004787"/>
    </source>
</evidence>
<dbReference type="Gene3D" id="3.90.550.10">
    <property type="entry name" value="Spore Coat Polysaccharide Biosynthesis Protein SpsA, Chain A"/>
    <property type="match status" value="1"/>
</dbReference>
<evidence type="ECO:0000313" key="9">
    <source>
        <dbReference type="Proteomes" id="UP001501035"/>
    </source>
</evidence>
<comment type="function">
    <text evidence="7">Catalyzes the formation of 4-diphosphocytidyl-2-C-methyl-D-erythritol from CTP and 2-C-methyl-D-erythritol 4-phosphate (MEP).</text>
</comment>
<keyword evidence="9" id="KW-1185">Reference proteome</keyword>
<evidence type="ECO:0000256" key="5">
    <source>
        <dbReference type="ARBA" id="ARBA00022695"/>
    </source>
</evidence>
<evidence type="ECO:0000313" key="8">
    <source>
        <dbReference type="EMBL" id="GAA3032939.1"/>
    </source>
</evidence>
<evidence type="ECO:0000256" key="4">
    <source>
        <dbReference type="ARBA" id="ARBA00022679"/>
    </source>
</evidence>
<organism evidence="8 9">
    <name type="scientific">Gordonia defluvii</name>
    <dbReference type="NCBI Taxonomy" id="283718"/>
    <lineage>
        <taxon>Bacteria</taxon>
        <taxon>Bacillati</taxon>
        <taxon>Actinomycetota</taxon>
        <taxon>Actinomycetes</taxon>
        <taxon>Mycobacteriales</taxon>
        <taxon>Gordoniaceae</taxon>
        <taxon>Gordonia</taxon>
    </lineage>
</organism>
<dbReference type="InterPro" id="IPR034683">
    <property type="entry name" value="IspD/TarI"/>
</dbReference>
<comment type="catalytic activity">
    <reaction evidence="1 7">
        <text>2-C-methyl-D-erythritol 4-phosphate + CTP + H(+) = 4-CDP-2-C-methyl-D-erythritol + diphosphate</text>
        <dbReference type="Rhea" id="RHEA:13429"/>
        <dbReference type="ChEBI" id="CHEBI:15378"/>
        <dbReference type="ChEBI" id="CHEBI:33019"/>
        <dbReference type="ChEBI" id="CHEBI:37563"/>
        <dbReference type="ChEBI" id="CHEBI:57823"/>
        <dbReference type="ChEBI" id="CHEBI:58262"/>
        <dbReference type="EC" id="2.7.7.60"/>
    </reaction>
</comment>
<gene>
    <name evidence="7 8" type="primary">ispD</name>
    <name evidence="8" type="ORF">GCM10010528_12570</name>
</gene>
<keyword evidence="5 7" id="KW-0548">Nucleotidyltransferase</keyword>
<dbReference type="CDD" id="cd02516">
    <property type="entry name" value="CDP-ME_synthetase"/>
    <property type="match status" value="1"/>
</dbReference>
<reference evidence="9" key="1">
    <citation type="journal article" date="2019" name="Int. J. Syst. Evol. Microbiol.">
        <title>The Global Catalogue of Microorganisms (GCM) 10K type strain sequencing project: providing services to taxonomists for standard genome sequencing and annotation.</title>
        <authorList>
            <consortium name="The Broad Institute Genomics Platform"/>
            <consortium name="The Broad Institute Genome Sequencing Center for Infectious Disease"/>
            <person name="Wu L."/>
            <person name="Ma J."/>
        </authorList>
    </citation>
    <scope>NUCLEOTIDE SEQUENCE [LARGE SCALE GENOMIC DNA]</scope>
    <source>
        <strain evidence="9">JCM 14234</strain>
    </source>
</reference>
<dbReference type="InterPro" id="IPR018294">
    <property type="entry name" value="ISPD_synthase_CS"/>
</dbReference>
<dbReference type="EMBL" id="BAAAVS010000020">
    <property type="protein sequence ID" value="GAA3032939.1"/>
    <property type="molecule type" value="Genomic_DNA"/>
</dbReference>